<reference evidence="1" key="1">
    <citation type="submission" date="2018-05" db="EMBL/GenBank/DDBJ databases">
        <authorList>
            <person name="Lanie J.A."/>
            <person name="Ng W.-L."/>
            <person name="Kazmierczak K.M."/>
            <person name="Andrzejewski T.M."/>
            <person name="Davidsen T.M."/>
            <person name="Wayne K.J."/>
            <person name="Tettelin H."/>
            <person name="Glass J.I."/>
            <person name="Rusch D."/>
            <person name="Podicherti R."/>
            <person name="Tsui H.-C.T."/>
            <person name="Winkler M.E."/>
        </authorList>
    </citation>
    <scope>NUCLEOTIDE SEQUENCE</scope>
</reference>
<proteinExistence type="predicted"/>
<protein>
    <submittedName>
        <fullName evidence="1">Uncharacterized protein</fullName>
    </submittedName>
</protein>
<dbReference type="AlphaFoldDB" id="A0A382MP06"/>
<sequence length="28" mass="3510">MPVEIELWEFSKTRNKMRLIYRMPVEVN</sequence>
<organism evidence="1">
    <name type="scientific">marine metagenome</name>
    <dbReference type="NCBI Taxonomy" id="408172"/>
    <lineage>
        <taxon>unclassified sequences</taxon>
        <taxon>metagenomes</taxon>
        <taxon>ecological metagenomes</taxon>
    </lineage>
</organism>
<accession>A0A382MP06</accession>
<name>A0A382MP06_9ZZZZ</name>
<evidence type="ECO:0000313" key="1">
    <source>
        <dbReference type="EMBL" id="SVC49885.1"/>
    </source>
</evidence>
<gene>
    <name evidence="1" type="ORF">METZ01_LOCUS302739</name>
</gene>
<dbReference type="EMBL" id="UINC01094552">
    <property type="protein sequence ID" value="SVC49885.1"/>
    <property type="molecule type" value="Genomic_DNA"/>
</dbReference>